<dbReference type="InterPro" id="IPR005116">
    <property type="entry name" value="Transp-assoc_OB_typ1"/>
</dbReference>
<reference evidence="5" key="1">
    <citation type="journal article" date="2014" name="Int. J. Syst. Evol. Microbiol.">
        <title>Complete genome sequence of Corynebacterium casei LMG S-19264T (=DSM 44701T), isolated from a smear-ripened cheese.</title>
        <authorList>
            <consortium name="US DOE Joint Genome Institute (JGI-PGF)"/>
            <person name="Walter F."/>
            <person name="Albersmeier A."/>
            <person name="Kalinowski J."/>
            <person name="Ruckert C."/>
        </authorList>
    </citation>
    <scope>NUCLEOTIDE SEQUENCE</scope>
    <source>
        <strain evidence="5">CGMCC 1.16067</strain>
    </source>
</reference>
<organism evidence="5 6">
    <name type="scientific">Marmoricola endophyticus</name>
    <dbReference type="NCBI Taxonomy" id="2040280"/>
    <lineage>
        <taxon>Bacteria</taxon>
        <taxon>Bacillati</taxon>
        <taxon>Actinomycetota</taxon>
        <taxon>Actinomycetes</taxon>
        <taxon>Propionibacteriales</taxon>
        <taxon>Nocardioidaceae</taxon>
        <taxon>Marmoricola</taxon>
    </lineage>
</organism>
<dbReference type="PROSITE" id="PS51866">
    <property type="entry name" value="MOP"/>
    <property type="match status" value="1"/>
</dbReference>
<evidence type="ECO:0000259" key="4">
    <source>
        <dbReference type="PROSITE" id="PS51866"/>
    </source>
</evidence>
<dbReference type="InterPro" id="IPR000551">
    <property type="entry name" value="MerR-type_HTH_dom"/>
</dbReference>
<accession>A0A917BAF2</accession>
<dbReference type="InterPro" id="IPR008995">
    <property type="entry name" value="Mo/tungstate-bd_C_term_dom"/>
</dbReference>
<protein>
    <submittedName>
        <fullName evidence="5">MerR family transcriptional regulator</fullName>
    </submittedName>
</protein>
<dbReference type="InterPro" id="IPR004606">
    <property type="entry name" value="Mop_domain"/>
</dbReference>
<dbReference type="Pfam" id="PF00376">
    <property type="entry name" value="MerR"/>
    <property type="match status" value="1"/>
</dbReference>
<dbReference type="PROSITE" id="PS50937">
    <property type="entry name" value="HTH_MERR_2"/>
    <property type="match status" value="1"/>
</dbReference>
<reference evidence="5" key="2">
    <citation type="submission" date="2020-09" db="EMBL/GenBank/DDBJ databases">
        <authorList>
            <person name="Sun Q."/>
            <person name="Zhou Y."/>
        </authorList>
    </citation>
    <scope>NUCLEOTIDE SEQUENCE</scope>
    <source>
        <strain evidence="5">CGMCC 1.16067</strain>
    </source>
</reference>
<evidence type="ECO:0000313" key="5">
    <source>
        <dbReference type="EMBL" id="GGF33329.1"/>
    </source>
</evidence>
<keyword evidence="6" id="KW-1185">Reference proteome</keyword>
<dbReference type="EMBL" id="BMKQ01000001">
    <property type="protein sequence ID" value="GGF33329.1"/>
    <property type="molecule type" value="Genomic_DNA"/>
</dbReference>
<evidence type="ECO:0000259" key="3">
    <source>
        <dbReference type="PROSITE" id="PS50937"/>
    </source>
</evidence>
<dbReference type="AlphaFoldDB" id="A0A917BAF2"/>
<name>A0A917BAF2_9ACTN</name>
<dbReference type="InterPro" id="IPR009061">
    <property type="entry name" value="DNA-bd_dom_put_sf"/>
</dbReference>
<keyword evidence="1 2" id="KW-0500">Molybdenum</keyword>
<dbReference type="GO" id="GO:0003677">
    <property type="term" value="F:DNA binding"/>
    <property type="evidence" value="ECO:0007669"/>
    <property type="project" value="InterPro"/>
</dbReference>
<dbReference type="SUPFAM" id="SSF50331">
    <property type="entry name" value="MOP-like"/>
    <property type="match status" value="1"/>
</dbReference>
<evidence type="ECO:0000313" key="6">
    <source>
        <dbReference type="Proteomes" id="UP000649179"/>
    </source>
</evidence>
<feature type="domain" description="Mop" evidence="4">
    <location>
        <begin position="59"/>
        <end position="124"/>
    </location>
</feature>
<dbReference type="SUPFAM" id="SSF46955">
    <property type="entry name" value="Putative DNA-binding domain"/>
    <property type="match status" value="1"/>
</dbReference>
<evidence type="ECO:0000256" key="1">
    <source>
        <dbReference type="ARBA" id="ARBA00022505"/>
    </source>
</evidence>
<dbReference type="GO" id="GO:0015689">
    <property type="term" value="P:molybdate ion transport"/>
    <property type="evidence" value="ECO:0007669"/>
    <property type="project" value="InterPro"/>
</dbReference>
<comment type="caution">
    <text evidence="5">The sequence shown here is derived from an EMBL/GenBank/DDBJ whole genome shotgun (WGS) entry which is preliminary data.</text>
</comment>
<gene>
    <name evidence="5" type="ORF">GCM10011519_03470</name>
</gene>
<dbReference type="Gene3D" id="1.10.1660.10">
    <property type="match status" value="1"/>
</dbReference>
<sequence>MAEYLRIGEVATALGVSVDTLRRWESQGRVAFERHNNQRVLRAEDLQPLMAGLTRASATSSARNRMPGVVTSVERDGVMAKVEMACGDYRIVSLMSREAADDLGLEPGSPATAVVKATTVIVEQ</sequence>
<dbReference type="RefSeq" id="WP_188777678.1">
    <property type="nucleotide sequence ID" value="NZ_BMKQ01000001.1"/>
</dbReference>
<dbReference type="Gene3D" id="2.40.50.100">
    <property type="match status" value="1"/>
</dbReference>
<dbReference type="Proteomes" id="UP000649179">
    <property type="component" value="Unassembled WGS sequence"/>
</dbReference>
<dbReference type="Pfam" id="PF03459">
    <property type="entry name" value="TOBE"/>
    <property type="match status" value="1"/>
</dbReference>
<evidence type="ECO:0000256" key="2">
    <source>
        <dbReference type="PROSITE-ProRule" id="PRU01213"/>
    </source>
</evidence>
<proteinExistence type="predicted"/>
<dbReference type="GO" id="GO:0006355">
    <property type="term" value="P:regulation of DNA-templated transcription"/>
    <property type="evidence" value="ECO:0007669"/>
    <property type="project" value="InterPro"/>
</dbReference>
<feature type="domain" description="HTH merR-type" evidence="3">
    <location>
        <begin position="4"/>
        <end position="28"/>
    </location>
</feature>